<evidence type="ECO:0000259" key="1">
    <source>
        <dbReference type="PROSITE" id="PS50017"/>
    </source>
</evidence>
<dbReference type="Pfam" id="PF00531">
    <property type="entry name" value="Death"/>
    <property type="match status" value="1"/>
</dbReference>
<dbReference type="Pfam" id="PF20706">
    <property type="entry name" value="GT4-conflict"/>
    <property type="match status" value="1"/>
</dbReference>
<dbReference type="CDD" id="cd01670">
    <property type="entry name" value="Death"/>
    <property type="match status" value="1"/>
</dbReference>
<dbReference type="Gene3D" id="2.60.220.30">
    <property type="match status" value="2"/>
</dbReference>
<dbReference type="GO" id="GO:0016740">
    <property type="term" value="F:transferase activity"/>
    <property type="evidence" value="ECO:0007669"/>
    <property type="project" value="UniProtKB-KW"/>
</dbReference>
<dbReference type="Proteomes" id="UP000225706">
    <property type="component" value="Unassembled WGS sequence"/>
</dbReference>
<dbReference type="GO" id="GO:0007165">
    <property type="term" value="P:signal transduction"/>
    <property type="evidence" value="ECO:0007669"/>
    <property type="project" value="InterPro"/>
</dbReference>
<dbReference type="OrthoDB" id="10326474at2759"/>
<keyword evidence="2" id="KW-0808">Transferase</keyword>
<dbReference type="PROSITE" id="PS50017">
    <property type="entry name" value="DEATH_DOMAIN"/>
    <property type="match status" value="1"/>
</dbReference>
<proteinExistence type="predicted"/>
<accession>A0A2B4RU32</accession>
<dbReference type="InterPro" id="IPR011029">
    <property type="entry name" value="DEATH-like_dom_sf"/>
</dbReference>
<dbReference type="SMART" id="SM00005">
    <property type="entry name" value="DEATH"/>
    <property type="match status" value="1"/>
</dbReference>
<dbReference type="InterPro" id="IPR000488">
    <property type="entry name" value="Death_dom"/>
</dbReference>
<protein>
    <submittedName>
        <fullName evidence="2">D-inositol 3-phosphate glycosyltransferase</fullName>
    </submittedName>
</protein>
<evidence type="ECO:0000313" key="2">
    <source>
        <dbReference type="EMBL" id="PFX20303.1"/>
    </source>
</evidence>
<gene>
    <name evidence="2" type="primary">mshA</name>
    <name evidence="2" type="ORF">AWC38_SpisGene15243</name>
</gene>
<feature type="domain" description="Death" evidence="1">
    <location>
        <begin position="1039"/>
        <end position="1119"/>
    </location>
</feature>
<sequence length="1136" mass="128732">MEWSLDFKNYDYIKDNENTQRGPLRLTLLSTEWRPHLLNFSIIIRGLAIELAKHPNVEVSVFLPHCSEEERENAAGYSVRLVQAEKMVPATHPIDWLINLPQGHVMDCVIAHGGTNGREVPYIIKKQHNCKWIQVVLEEPESNITNLSESEKWQQTEVEICEMADQILAIGAKLAVAYQHFYSGKMDQNVSAYTPSIFSEICNVEQVKESPDFQVLLLGLSEKFEMKECEIAAEAIAALHNETYKLKFVYSPMVNIEEFKETFFQSCIRQNQLFTHPITDNSITIAELTDLFSKIDLAIMPSQTASFELTALGALSAGLPILVAGSSGFGKALKEVPLGSEYIVSSDNPEDWAWKIRAICEKPRVVRQKQMKLIRENYLEKYNLKESCDKLLRKIHEIVSGKSKSRAKKSRTKSKDLSAKRPSSIFPEFTAKKLKGDPITQPSRSPKETTLHVECLQQREEESMLIEEDVPMKEVLSQLVDVKMVPTVTLRHLELKKDPLLDVKVITRSVIFRGEVTEKGNEWNLPEAAAYVTFHEGAVPKPLLFTCSVWSPKLRCPPMGSDELLVSNVIELSHDGPPDLEFNGDDEGNITVSLLHSASDLKGYEVVIKQLVDPHDSEWKDLETWHASDLEFNGDDEGNITVSLLHSASDLKGYEVVIKQLVDPYNNEWKDLETWHASEKADVSDWPQLVEATCTLSRCSSFAAIWRLKSFTFSRHTSVAPQFTCVVPDFPDIRVEVPLSSVPADQDFALTIKVQEFPGNEVEDMRILCGPAIHISSSQNIVHTEPVTIKVPLALRESKHDFSELSTDVVRISHLDSERKPWNASWTDITNQLEGPVIVKDGNVEFKVKHFCRFCPVCVFNERATLLEDFFRRLFFRPMPQCVHFLTCLCKTTVPDTYSLLLYCYPNFKKAELEKKLLSYDVPYKGEGKSKEPACVGDEIVVSPLALDFVRESQRNEKVVLRFLGNDISDNSDMALIVRLDNESVPTVKFSKDEELRKLLCEVPILKTRPASAVPPTVTVDPRVLPEERPSLIKDGEPDDVELSDIAEKIPQLWKKLGRVLRVPRENLDELGINYRDDAYERAFQVLSCWKENASDGAISRYQLLFDALTKIGRSDLAKKYCCYCPTFDASEGRKG</sequence>
<name>A0A2B4RU32_STYPI</name>
<dbReference type="SUPFAM" id="SSF47986">
    <property type="entry name" value="DEATH domain"/>
    <property type="match status" value="1"/>
</dbReference>
<dbReference type="Gene3D" id="1.10.533.10">
    <property type="entry name" value="Death Domain, Fas"/>
    <property type="match status" value="1"/>
</dbReference>
<keyword evidence="3" id="KW-1185">Reference proteome</keyword>
<dbReference type="SUPFAM" id="SSF53756">
    <property type="entry name" value="UDP-Glycosyltransferase/glycogen phosphorylase"/>
    <property type="match status" value="1"/>
</dbReference>
<dbReference type="EMBL" id="LSMT01000322">
    <property type="protein sequence ID" value="PFX20303.1"/>
    <property type="molecule type" value="Genomic_DNA"/>
</dbReference>
<dbReference type="AlphaFoldDB" id="A0A2B4RU32"/>
<reference evidence="3" key="1">
    <citation type="journal article" date="2017" name="bioRxiv">
        <title>Comparative analysis of the genomes of Stylophora pistillata and Acropora digitifera provides evidence for extensive differences between species of corals.</title>
        <authorList>
            <person name="Voolstra C.R."/>
            <person name="Li Y."/>
            <person name="Liew Y.J."/>
            <person name="Baumgarten S."/>
            <person name="Zoccola D."/>
            <person name="Flot J.-F."/>
            <person name="Tambutte S."/>
            <person name="Allemand D."/>
            <person name="Aranda M."/>
        </authorList>
    </citation>
    <scope>NUCLEOTIDE SEQUENCE [LARGE SCALE GENOMIC DNA]</scope>
</reference>
<organism evidence="2 3">
    <name type="scientific">Stylophora pistillata</name>
    <name type="common">Smooth cauliflower coral</name>
    <dbReference type="NCBI Taxonomy" id="50429"/>
    <lineage>
        <taxon>Eukaryota</taxon>
        <taxon>Metazoa</taxon>
        <taxon>Cnidaria</taxon>
        <taxon>Anthozoa</taxon>
        <taxon>Hexacorallia</taxon>
        <taxon>Scleractinia</taxon>
        <taxon>Astrocoeniina</taxon>
        <taxon>Pocilloporidae</taxon>
        <taxon>Stylophora</taxon>
    </lineage>
</organism>
<dbReference type="Gene3D" id="3.40.50.2000">
    <property type="entry name" value="Glycogen Phosphorylase B"/>
    <property type="match status" value="2"/>
</dbReference>
<comment type="caution">
    <text evidence="2">The sequence shown here is derived from an EMBL/GenBank/DDBJ whole genome shotgun (WGS) entry which is preliminary data.</text>
</comment>
<evidence type="ECO:0000313" key="3">
    <source>
        <dbReference type="Proteomes" id="UP000225706"/>
    </source>
</evidence>